<gene>
    <name evidence="2" type="ORF">T12_1834</name>
</gene>
<feature type="signal peptide" evidence="1">
    <location>
        <begin position="1"/>
        <end position="24"/>
    </location>
</feature>
<feature type="chain" id="PRO_5006873924" description="Secreted protein" evidence="1">
    <location>
        <begin position="25"/>
        <end position="65"/>
    </location>
</feature>
<evidence type="ECO:0008006" key="4">
    <source>
        <dbReference type="Google" id="ProtNLM"/>
    </source>
</evidence>
<dbReference type="EMBL" id="JYDQ01000102">
    <property type="protein sequence ID" value="KRY15116.1"/>
    <property type="molecule type" value="Genomic_DNA"/>
</dbReference>
<evidence type="ECO:0000313" key="3">
    <source>
        <dbReference type="Proteomes" id="UP000054783"/>
    </source>
</evidence>
<reference evidence="2 3" key="1">
    <citation type="submission" date="2015-01" db="EMBL/GenBank/DDBJ databases">
        <title>Evolution of Trichinella species and genotypes.</title>
        <authorList>
            <person name="Korhonen P.K."/>
            <person name="Edoardo P."/>
            <person name="Giuseppe L.R."/>
            <person name="Gasser R.B."/>
        </authorList>
    </citation>
    <scope>NUCLEOTIDE SEQUENCE [LARGE SCALE GENOMIC DNA]</scope>
    <source>
        <strain evidence="2">ISS2496</strain>
    </source>
</reference>
<evidence type="ECO:0000313" key="2">
    <source>
        <dbReference type="EMBL" id="KRY15116.1"/>
    </source>
</evidence>
<sequence length="65" mass="7381">MKSFWLPSCVLSLAFCAFSDFAPCLVVKVGWRSRILPLAIISFENATRLNSIHLQLRIVLTAYHD</sequence>
<proteinExistence type="predicted"/>
<keyword evidence="1" id="KW-0732">Signal</keyword>
<evidence type="ECO:0000256" key="1">
    <source>
        <dbReference type="SAM" id="SignalP"/>
    </source>
</evidence>
<keyword evidence="3" id="KW-1185">Reference proteome</keyword>
<organism evidence="2 3">
    <name type="scientific">Trichinella patagoniensis</name>
    <dbReference type="NCBI Taxonomy" id="990121"/>
    <lineage>
        <taxon>Eukaryota</taxon>
        <taxon>Metazoa</taxon>
        <taxon>Ecdysozoa</taxon>
        <taxon>Nematoda</taxon>
        <taxon>Enoplea</taxon>
        <taxon>Dorylaimia</taxon>
        <taxon>Trichinellida</taxon>
        <taxon>Trichinellidae</taxon>
        <taxon>Trichinella</taxon>
    </lineage>
</organism>
<comment type="caution">
    <text evidence="2">The sequence shown here is derived from an EMBL/GenBank/DDBJ whole genome shotgun (WGS) entry which is preliminary data.</text>
</comment>
<name>A0A0V0ZS46_9BILA</name>
<protein>
    <recommendedName>
        <fullName evidence="4">Secreted protein</fullName>
    </recommendedName>
</protein>
<dbReference type="AlphaFoldDB" id="A0A0V0ZS46"/>
<dbReference type="Proteomes" id="UP000054783">
    <property type="component" value="Unassembled WGS sequence"/>
</dbReference>
<accession>A0A0V0ZS46</accession>